<reference evidence="3" key="1">
    <citation type="submission" date="2019-03" db="EMBL/GenBank/DDBJ databases">
        <title>Long read genome sequence of the mycoparasitic Pythium oligandrum ATCC 38472 isolated from sugarbeet rhizosphere.</title>
        <authorList>
            <person name="Gaulin E."/>
        </authorList>
    </citation>
    <scope>NUCLEOTIDE SEQUENCE</scope>
    <source>
        <strain evidence="3">ATCC 38472_TT</strain>
    </source>
</reference>
<dbReference type="Proteomes" id="UP000794436">
    <property type="component" value="Unassembled WGS sequence"/>
</dbReference>
<accession>A0A8K1CGY8</accession>
<feature type="compositionally biased region" description="Basic and acidic residues" evidence="1">
    <location>
        <begin position="165"/>
        <end position="175"/>
    </location>
</feature>
<feature type="region of interest" description="Disordered" evidence="1">
    <location>
        <begin position="152"/>
        <end position="191"/>
    </location>
</feature>
<dbReference type="AlphaFoldDB" id="A0A8K1CGY8"/>
<name>A0A8K1CGY8_PYTOL</name>
<dbReference type="EMBL" id="SPLM01000072">
    <property type="protein sequence ID" value="TMW63351.1"/>
    <property type="molecule type" value="Genomic_DNA"/>
</dbReference>
<evidence type="ECO:0008006" key="5">
    <source>
        <dbReference type="Google" id="ProtNLM"/>
    </source>
</evidence>
<dbReference type="InterPro" id="IPR050693">
    <property type="entry name" value="Hsp70_NEF-Inhibitors"/>
</dbReference>
<keyword evidence="4" id="KW-1185">Reference proteome</keyword>
<dbReference type="InterPro" id="IPR016024">
    <property type="entry name" value="ARM-type_fold"/>
</dbReference>
<dbReference type="OrthoDB" id="448649at2759"/>
<dbReference type="Gene3D" id="1.25.10.10">
    <property type="entry name" value="Leucine-rich Repeat Variant"/>
    <property type="match status" value="1"/>
</dbReference>
<evidence type="ECO:0000256" key="1">
    <source>
        <dbReference type="SAM" id="MobiDB-lite"/>
    </source>
</evidence>
<feature type="chain" id="PRO_5035457375" description="Nucleotide exchange factor SIL1" evidence="2">
    <location>
        <begin position="30"/>
        <end position="530"/>
    </location>
</feature>
<evidence type="ECO:0000313" key="4">
    <source>
        <dbReference type="Proteomes" id="UP000794436"/>
    </source>
</evidence>
<evidence type="ECO:0000256" key="2">
    <source>
        <dbReference type="SAM" id="SignalP"/>
    </source>
</evidence>
<evidence type="ECO:0000313" key="3">
    <source>
        <dbReference type="EMBL" id="TMW63351.1"/>
    </source>
</evidence>
<gene>
    <name evidence="3" type="ORF">Poli38472_002292</name>
</gene>
<dbReference type="GO" id="GO:0005783">
    <property type="term" value="C:endoplasmic reticulum"/>
    <property type="evidence" value="ECO:0007669"/>
    <property type="project" value="TreeGrafter"/>
</dbReference>
<feature type="compositionally biased region" description="Acidic residues" evidence="1">
    <location>
        <begin position="152"/>
        <end position="163"/>
    </location>
</feature>
<dbReference type="PANTHER" id="PTHR19316:SF18">
    <property type="entry name" value="HSP70-BINDING PROTEIN 1"/>
    <property type="match status" value="1"/>
</dbReference>
<protein>
    <recommendedName>
        <fullName evidence="5">Nucleotide exchange factor SIL1</fullName>
    </recommendedName>
</protein>
<organism evidence="3 4">
    <name type="scientific">Pythium oligandrum</name>
    <name type="common">Mycoparasitic fungus</name>
    <dbReference type="NCBI Taxonomy" id="41045"/>
    <lineage>
        <taxon>Eukaryota</taxon>
        <taxon>Sar</taxon>
        <taxon>Stramenopiles</taxon>
        <taxon>Oomycota</taxon>
        <taxon>Peronosporomycetes</taxon>
        <taxon>Pythiales</taxon>
        <taxon>Pythiaceae</taxon>
        <taxon>Pythium</taxon>
    </lineage>
</organism>
<dbReference type="SUPFAM" id="SSF48371">
    <property type="entry name" value="ARM repeat"/>
    <property type="match status" value="1"/>
</dbReference>
<dbReference type="PANTHER" id="PTHR19316">
    <property type="entry name" value="PROTEIN FOLDING REGULATOR"/>
    <property type="match status" value="1"/>
</dbReference>
<dbReference type="InterPro" id="IPR011989">
    <property type="entry name" value="ARM-like"/>
</dbReference>
<comment type="caution">
    <text evidence="3">The sequence shown here is derived from an EMBL/GenBank/DDBJ whole genome shotgun (WGS) entry which is preliminary data.</text>
</comment>
<sequence>MRVRGRRYGVAVLALVLAVLSVLALCANAQESAKTQSNCGSDDGECRADAQQVVAVKATAPEFVATDEWQEVLPGQSVPPGLHIRLNFQTGKREAKLLSEDDNDQVADPNVITREVVVNSDASVTVETDITGEVNAAGVTTNPSSHAVVSVETEDKDAEDITVTEEIKSAPESKGAEPAQEGETPPAAEPNWNHEKIYEVLQALPEPPLVDGMDINEAHAKLSTPEFRRRIIKLWKKRQQELKDAIESMQDDAKYLAKILEQFQEAEKAGNTEEQLRVLEVLEWEVQDLDKTHVFNFIGGFNIITEYLNSTNLPVRAHAAWLVGTAVKNYKDGQDWAINAGAIPKLVNSLSLSVPSDDSTKSDEVYEVKKKALYALSSLVRFNERGQRLLLSLQGPDKLAQLFDNNHPRGVQLKAVLFVHDLLFEEPSASHTEGDEAALPQLHAIFRSSAWCNHVAEFLNTHGSRLQRHQAAEVMDAMKEQLPACSTEFAAKNVKSTIEKIKSTWSQDSSLEDDERRELQVPVDAVLARL</sequence>
<proteinExistence type="predicted"/>
<keyword evidence="2" id="KW-0732">Signal</keyword>
<feature type="signal peptide" evidence="2">
    <location>
        <begin position="1"/>
        <end position="29"/>
    </location>
</feature>
<dbReference type="GO" id="GO:0000774">
    <property type="term" value="F:adenyl-nucleotide exchange factor activity"/>
    <property type="evidence" value="ECO:0007669"/>
    <property type="project" value="TreeGrafter"/>
</dbReference>